<evidence type="ECO:0000259" key="2">
    <source>
        <dbReference type="Pfam" id="PF00857"/>
    </source>
</evidence>
<reference evidence="3" key="1">
    <citation type="submission" date="2006-12" db="EMBL/GenBank/DDBJ databases">
        <title>Complete sequence of Mycobacterium vanbaalenii PYR-1.</title>
        <authorList>
            <consortium name="US DOE Joint Genome Institute"/>
            <person name="Copeland A."/>
            <person name="Lucas S."/>
            <person name="Lapidus A."/>
            <person name="Barry K."/>
            <person name="Detter J.C."/>
            <person name="Glavina del Rio T."/>
            <person name="Hammon N."/>
            <person name="Israni S."/>
            <person name="Dalin E."/>
            <person name="Tice H."/>
            <person name="Pitluck S."/>
            <person name="Singan V."/>
            <person name="Schmutz J."/>
            <person name="Larimer F."/>
            <person name="Land M."/>
            <person name="Hauser L."/>
            <person name="Kyrpides N."/>
            <person name="Anderson I.J."/>
            <person name="Miller C."/>
            <person name="Richardson P."/>
        </authorList>
    </citation>
    <scope>NUCLEOTIDE SEQUENCE [LARGE SCALE GENOMIC DNA]</scope>
    <source>
        <strain evidence="3">PYR-1</strain>
    </source>
</reference>
<organism evidence="3 4">
    <name type="scientific">Mycolicibacterium vanbaalenii (strain DSM 7251 / JCM 13017 / BCRC 16820 / KCTC 9966 / NRRL B-24157 / PYR-1)</name>
    <name type="common">Mycobacterium vanbaalenii</name>
    <dbReference type="NCBI Taxonomy" id="350058"/>
    <lineage>
        <taxon>Bacteria</taxon>
        <taxon>Bacillati</taxon>
        <taxon>Actinomycetota</taxon>
        <taxon>Actinomycetes</taxon>
        <taxon>Mycobacteriales</taxon>
        <taxon>Mycobacteriaceae</taxon>
        <taxon>Mycolicibacterium</taxon>
    </lineage>
</organism>
<keyword evidence="1 3" id="KW-0378">Hydrolase</keyword>
<dbReference type="InterPro" id="IPR000868">
    <property type="entry name" value="Isochorismatase-like_dom"/>
</dbReference>
<dbReference type="Pfam" id="PF00857">
    <property type="entry name" value="Isochorismatase"/>
    <property type="match status" value="1"/>
</dbReference>
<dbReference type="STRING" id="350058.Mvan_0893"/>
<dbReference type="Proteomes" id="UP000009159">
    <property type="component" value="Chromosome"/>
</dbReference>
<dbReference type="PANTHER" id="PTHR43540">
    <property type="entry name" value="PEROXYUREIDOACRYLATE/UREIDOACRYLATE AMIDOHYDROLASE-RELATED"/>
    <property type="match status" value="1"/>
</dbReference>
<dbReference type="SUPFAM" id="SSF52499">
    <property type="entry name" value="Isochorismatase-like hydrolases"/>
    <property type="match status" value="1"/>
</dbReference>
<name>A1T3I1_MYCVP</name>
<dbReference type="AlphaFoldDB" id="A1T3I1"/>
<dbReference type="PANTHER" id="PTHR43540:SF7">
    <property type="entry name" value="ISOCHORISMATASE FAMILY PROTEIN YECD"/>
    <property type="match status" value="1"/>
</dbReference>
<dbReference type="InterPro" id="IPR036380">
    <property type="entry name" value="Isochorismatase-like_sf"/>
</dbReference>
<dbReference type="CDD" id="cd00431">
    <property type="entry name" value="cysteine_hydrolases"/>
    <property type="match status" value="1"/>
</dbReference>
<evidence type="ECO:0000313" key="3">
    <source>
        <dbReference type="EMBL" id="ABM11731.1"/>
    </source>
</evidence>
<evidence type="ECO:0000256" key="1">
    <source>
        <dbReference type="ARBA" id="ARBA00022801"/>
    </source>
</evidence>
<keyword evidence="4" id="KW-1185">Reference proteome</keyword>
<dbReference type="EMBL" id="CP000511">
    <property type="protein sequence ID" value="ABM11731.1"/>
    <property type="molecule type" value="Genomic_DNA"/>
</dbReference>
<protein>
    <submittedName>
        <fullName evidence="3">Isochorismatase hydrolase</fullName>
    </submittedName>
</protein>
<evidence type="ECO:0000313" key="4">
    <source>
        <dbReference type="Proteomes" id="UP000009159"/>
    </source>
</evidence>
<dbReference type="GO" id="GO:0016787">
    <property type="term" value="F:hydrolase activity"/>
    <property type="evidence" value="ECO:0007669"/>
    <property type="project" value="UniProtKB-KW"/>
</dbReference>
<dbReference type="InterPro" id="IPR050272">
    <property type="entry name" value="Isochorismatase-like_hydrls"/>
</dbReference>
<dbReference type="HOGENOM" id="CLU_068979_3_0_11"/>
<gene>
    <name evidence="3" type="ordered locus">Mvan_0893</name>
</gene>
<dbReference type="KEGG" id="mva:Mvan_0893"/>
<dbReference type="eggNOG" id="COG1335">
    <property type="taxonomic scope" value="Bacteria"/>
</dbReference>
<feature type="domain" description="Isochorismatase-like" evidence="2">
    <location>
        <begin position="25"/>
        <end position="200"/>
    </location>
</feature>
<accession>A1T3I1</accession>
<sequence>MEAREPAAAAAPSLGGPVEVDPKECALLVTGCQHGVLDSLPDADNLVLKINAAIDIVRLHGGHIVFARMAFDDLDFRFTPTTNCEFSALAREGRFRDRTPESAVHQAAAVKPTDVMVRTTRLGAFSTTDLDEQLTNLGVTTLIVAGAHTSGTVLSTVREAADRDYRLIILSDCCADPDTENHRFLMTRIFPRQAEITTATELYLSLAADKADRQRNSATGHTAHAG</sequence>
<proteinExistence type="predicted"/>
<dbReference type="Gene3D" id="3.40.50.850">
    <property type="entry name" value="Isochorismatase-like"/>
    <property type="match status" value="1"/>
</dbReference>